<accession>A0A140DWY6</accession>
<proteinExistence type="predicted"/>
<gene>
    <name evidence="2" type="ORF">AALO17_20290</name>
</gene>
<sequence length="39" mass="4363">MPEWFDTPAKNRLQSDPGDMAAAGFQHQNDAGNGFMPRR</sequence>
<organism evidence="2 3">
    <name type="scientific">Faecalibaculum rodentium</name>
    <dbReference type="NCBI Taxonomy" id="1702221"/>
    <lineage>
        <taxon>Bacteria</taxon>
        <taxon>Bacillati</taxon>
        <taxon>Bacillota</taxon>
        <taxon>Erysipelotrichia</taxon>
        <taxon>Erysipelotrichales</taxon>
        <taxon>Erysipelotrichaceae</taxon>
        <taxon>Faecalibaculum</taxon>
    </lineage>
</organism>
<dbReference type="EMBL" id="CP011391">
    <property type="protein sequence ID" value="AMK55163.1"/>
    <property type="molecule type" value="Genomic_DNA"/>
</dbReference>
<protein>
    <submittedName>
        <fullName evidence="2">Uncharacterized protein</fullName>
    </submittedName>
</protein>
<evidence type="ECO:0000256" key="1">
    <source>
        <dbReference type="SAM" id="MobiDB-lite"/>
    </source>
</evidence>
<reference evidence="2 3" key="1">
    <citation type="journal article" date="2016" name="Gut Pathog.">
        <title>Whole genome sequencing of "Faecalibaculum rodentium" ALO17, isolated from C57BL/6J laboratory mouse feces.</title>
        <authorList>
            <person name="Lim S."/>
            <person name="Chang D.H."/>
            <person name="Ahn S."/>
            <person name="Kim B.C."/>
        </authorList>
    </citation>
    <scope>NUCLEOTIDE SEQUENCE [LARGE SCALE GENOMIC DNA]</scope>
    <source>
        <strain evidence="2 3">Alo17</strain>
    </source>
</reference>
<feature type="region of interest" description="Disordered" evidence="1">
    <location>
        <begin position="1"/>
        <end position="39"/>
    </location>
</feature>
<evidence type="ECO:0000313" key="3">
    <source>
        <dbReference type="Proteomes" id="UP000069771"/>
    </source>
</evidence>
<dbReference type="AlphaFoldDB" id="A0A140DWY6"/>
<keyword evidence="3" id="KW-1185">Reference proteome</keyword>
<dbReference type="KEGG" id="fro:AALO17_20290"/>
<name>A0A140DWY6_9FIRM</name>
<evidence type="ECO:0000313" key="2">
    <source>
        <dbReference type="EMBL" id="AMK55163.1"/>
    </source>
</evidence>
<dbReference type="Proteomes" id="UP000069771">
    <property type="component" value="Chromosome"/>
</dbReference>
<dbReference type="STRING" id="1702221.AALO17_20290"/>